<keyword evidence="2" id="KW-1185">Reference proteome</keyword>
<sequence length="125" mass="13653">MDRWVAPQGLAGCMYLGYTPEDVNRVLGCLSQVSGLRLVCVWAFCDSCGYGGDSGFYIEDERSQTLHHLAGNLWAWLSESPADSAFPAGPGHPSTWIGPPVTEFTFNSIAGGDDFHNYTLEFREG</sequence>
<dbReference type="Proteomes" id="UP001529272">
    <property type="component" value="Unassembled WGS sequence"/>
</dbReference>
<gene>
    <name evidence="1" type="ORF">QRB35_17740</name>
</gene>
<name>A0ABT7P3W9_MYCIT</name>
<evidence type="ECO:0000313" key="2">
    <source>
        <dbReference type="Proteomes" id="UP001529272"/>
    </source>
</evidence>
<accession>A0ABT7P3W9</accession>
<comment type="caution">
    <text evidence="1">The sequence shown here is derived from an EMBL/GenBank/DDBJ whole genome shotgun (WGS) entry which is preliminary data.</text>
</comment>
<protein>
    <submittedName>
        <fullName evidence="1">Uncharacterized protein</fullName>
    </submittedName>
</protein>
<evidence type="ECO:0000313" key="1">
    <source>
        <dbReference type="EMBL" id="MDM3927855.1"/>
    </source>
</evidence>
<dbReference type="RefSeq" id="WP_145929554.1">
    <property type="nucleotide sequence ID" value="NZ_CP012886.2"/>
</dbReference>
<reference evidence="1" key="1">
    <citation type="submission" date="2023-06" db="EMBL/GenBank/DDBJ databases">
        <title>Itaconate inhibition of nontuberculous mycobacteria.</title>
        <authorList>
            <person name="Breen P."/>
            <person name="Zimbric M."/>
            <person name="Caverly L."/>
        </authorList>
    </citation>
    <scope>NUCLEOTIDE SEQUENCE</scope>
    <source>
        <strain evidence="1">FLAC1071</strain>
    </source>
</reference>
<dbReference type="EMBL" id="JASZZX010000016">
    <property type="protein sequence ID" value="MDM3927855.1"/>
    <property type="molecule type" value="Genomic_DNA"/>
</dbReference>
<proteinExistence type="predicted"/>
<organism evidence="1 2">
    <name type="scientific">Mycobacterium intracellulare subsp. chimaera</name>
    <dbReference type="NCBI Taxonomy" id="222805"/>
    <lineage>
        <taxon>Bacteria</taxon>
        <taxon>Bacillati</taxon>
        <taxon>Actinomycetota</taxon>
        <taxon>Actinomycetes</taxon>
        <taxon>Mycobacteriales</taxon>
        <taxon>Mycobacteriaceae</taxon>
        <taxon>Mycobacterium</taxon>
        <taxon>Mycobacterium avium complex (MAC)</taxon>
    </lineage>
</organism>
<reference evidence="1" key="2">
    <citation type="submission" date="2023-06" db="EMBL/GenBank/DDBJ databases">
        <authorList>
            <person name="Spilker T."/>
        </authorList>
    </citation>
    <scope>NUCLEOTIDE SEQUENCE</scope>
    <source>
        <strain evidence="1">FLAC1071</strain>
    </source>
</reference>